<reference evidence="1 2" key="1">
    <citation type="journal article" date="2005" name="Nature">
        <title>The genome sequence of the rice blast fungus Magnaporthe grisea.</title>
        <authorList>
            <person name="Dean R.A."/>
            <person name="Talbot N.J."/>
            <person name="Ebbole D.J."/>
            <person name="Farman M.L."/>
            <person name="Mitchell T.K."/>
            <person name="Orbach M.J."/>
            <person name="Thon M."/>
            <person name="Kulkarni R."/>
            <person name="Xu J.R."/>
            <person name="Pan H."/>
            <person name="Read N.D."/>
            <person name="Lee Y.H."/>
            <person name="Carbone I."/>
            <person name="Brown D."/>
            <person name="Oh Y.Y."/>
            <person name="Donofrio N."/>
            <person name="Jeong J.S."/>
            <person name="Soanes D.M."/>
            <person name="Djonovic S."/>
            <person name="Kolomiets E."/>
            <person name="Rehmeyer C."/>
            <person name="Li W."/>
            <person name="Harding M."/>
            <person name="Kim S."/>
            <person name="Lebrun M.H."/>
            <person name="Bohnert H."/>
            <person name="Coughlan S."/>
            <person name="Butler J."/>
            <person name="Calvo S."/>
            <person name="Ma L.J."/>
            <person name="Nicol R."/>
            <person name="Purcell S."/>
            <person name="Nusbaum C."/>
            <person name="Galagan J.E."/>
            <person name="Birren B.W."/>
        </authorList>
    </citation>
    <scope>NUCLEOTIDE SEQUENCE [LARGE SCALE GENOMIC DNA]</scope>
    <source>
        <strain evidence="2">70-15 / ATCC MYA-4617 / FGSC 8958</strain>
    </source>
</reference>
<accession>G4MVH2</accession>
<reference key="2">
    <citation type="submission" date="2011-05" db="EMBL/GenBank/DDBJ databases">
        <title>The Genome Sequence of Magnaporthe oryzae 70-15.</title>
        <authorList>
            <consortium name="The Broad Institute Genome Sequencing Platform"/>
            <person name="Ma L.-J."/>
            <person name="Dead R."/>
            <person name="Young S.K."/>
            <person name="Zeng Q."/>
            <person name="Gargeya S."/>
            <person name="Fitzgerald M."/>
            <person name="Haas B."/>
            <person name="Abouelleil A."/>
            <person name="Alvarado L."/>
            <person name="Arachchi H.M."/>
            <person name="Berlin A."/>
            <person name="Brown A."/>
            <person name="Chapman S.B."/>
            <person name="Chen Z."/>
            <person name="Dunbar C."/>
            <person name="Freedman E."/>
            <person name="Gearin G."/>
            <person name="Gellesch M."/>
            <person name="Goldberg J."/>
            <person name="Griggs A."/>
            <person name="Gujja S."/>
            <person name="Heiman D."/>
            <person name="Howarth C."/>
            <person name="Larson L."/>
            <person name="Lui A."/>
            <person name="MacDonald P.J.P."/>
            <person name="Mehta T."/>
            <person name="Montmayeur A."/>
            <person name="Murphy C."/>
            <person name="Neiman D."/>
            <person name="Pearson M."/>
            <person name="Priest M."/>
            <person name="Roberts A."/>
            <person name="Saif S."/>
            <person name="Shea T."/>
            <person name="Shenoy N."/>
            <person name="Sisk P."/>
            <person name="Stolte C."/>
            <person name="Sykes S."/>
            <person name="Yandava C."/>
            <person name="Wortman J."/>
            <person name="Nusbaum C."/>
            <person name="Birren B."/>
        </authorList>
    </citation>
    <scope>NUCLEOTIDE SEQUENCE</scope>
    <source>
        <strain>70-15</strain>
    </source>
</reference>
<dbReference type="InParanoid" id="G4MVH2"/>
<dbReference type="VEuPathDB" id="FungiDB:MGG_15912"/>
<organism evidence="1 2">
    <name type="scientific">Pyricularia oryzae (strain 70-15 / ATCC MYA-4617 / FGSC 8958)</name>
    <name type="common">Rice blast fungus</name>
    <name type="synonym">Magnaporthe oryzae</name>
    <dbReference type="NCBI Taxonomy" id="242507"/>
    <lineage>
        <taxon>Eukaryota</taxon>
        <taxon>Fungi</taxon>
        <taxon>Dikarya</taxon>
        <taxon>Ascomycota</taxon>
        <taxon>Pezizomycotina</taxon>
        <taxon>Sordariomycetes</taxon>
        <taxon>Sordariomycetidae</taxon>
        <taxon>Magnaporthales</taxon>
        <taxon>Pyriculariaceae</taxon>
        <taxon>Pyricularia</taxon>
    </lineage>
</organism>
<sequence>MTPALRAHRKIPHEGNSAPRRFVQWLLCVAGRVTMTSACVNPVRVTGDPECFAVNRDERSSLDWSSFQNK</sequence>
<dbReference type="AlphaFoldDB" id="G4MVH2"/>
<name>G4MVH2_PYRO7</name>
<dbReference type="EMBL" id="CM001232">
    <property type="protein sequence ID" value="EHA55798.1"/>
    <property type="molecule type" value="Genomic_DNA"/>
</dbReference>
<dbReference type="KEGG" id="mgr:MGG_15912"/>
<proteinExistence type="predicted"/>
<gene>
    <name evidence="1" type="ORF">MGG_15912</name>
</gene>
<evidence type="ECO:0000313" key="1">
    <source>
        <dbReference type="EMBL" id="EHA55798.1"/>
    </source>
</evidence>
<dbReference type="Proteomes" id="UP000009058">
    <property type="component" value="Chromosome 2"/>
</dbReference>
<dbReference type="RefSeq" id="XP_003715605.1">
    <property type="nucleotide sequence ID" value="XM_003715557.1"/>
</dbReference>
<dbReference type="GeneID" id="12986714"/>
<protein>
    <submittedName>
        <fullName evidence="1">Uncharacterized protein</fullName>
    </submittedName>
</protein>
<keyword evidence="2" id="KW-1185">Reference proteome</keyword>
<dbReference type="HOGENOM" id="CLU_2758274_0_0_1"/>
<evidence type="ECO:0000313" key="2">
    <source>
        <dbReference type="Proteomes" id="UP000009058"/>
    </source>
</evidence>